<dbReference type="PANTHER" id="PTHR35604:SF2">
    <property type="entry name" value="TRANSPOSASE INSH FOR INSERTION SEQUENCE ELEMENT IS5A-RELATED"/>
    <property type="match status" value="1"/>
</dbReference>
<dbReference type="NCBIfam" id="NF033551">
    <property type="entry name" value="transpos_IS1182"/>
    <property type="match status" value="1"/>
</dbReference>
<accession>A0A5B1CKS1</accession>
<feature type="domain" description="Transposase InsH N-terminal" evidence="2">
    <location>
        <begin position="21"/>
        <end position="115"/>
    </location>
</feature>
<dbReference type="PANTHER" id="PTHR35604">
    <property type="entry name" value="TRANSPOSASE INSH FOR INSERTION SEQUENCE ELEMENT IS5A-RELATED"/>
    <property type="match status" value="1"/>
</dbReference>
<evidence type="ECO:0008006" key="8">
    <source>
        <dbReference type="Google" id="ProtNLM"/>
    </source>
</evidence>
<evidence type="ECO:0000313" key="7">
    <source>
        <dbReference type="Proteomes" id="UP000322699"/>
    </source>
</evidence>
<organism evidence="6 7">
    <name type="scientific">Rubripirellula obstinata</name>
    <dbReference type="NCBI Taxonomy" id="406547"/>
    <lineage>
        <taxon>Bacteria</taxon>
        <taxon>Pseudomonadati</taxon>
        <taxon>Planctomycetota</taxon>
        <taxon>Planctomycetia</taxon>
        <taxon>Pirellulales</taxon>
        <taxon>Pirellulaceae</taxon>
        <taxon>Rubripirellula</taxon>
    </lineage>
</organism>
<dbReference type="InterPro" id="IPR008490">
    <property type="entry name" value="Transposase_InsH_N"/>
</dbReference>
<evidence type="ECO:0000259" key="2">
    <source>
        <dbReference type="Pfam" id="PF05598"/>
    </source>
</evidence>
<dbReference type="AlphaFoldDB" id="A0A5B1CKS1"/>
<proteinExistence type="predicted"/>
<dbReference type="Proteomes" id="UP000322699">
    <property type="component" value="Unassembled WGS sequence"/>
</dbReference>
<gene>
    <name evidence="4" type="ORF">LF1_15070</name>
    <name evidence="5" type="ORF">LF1_33480</name>
    <name evidence="6" type="ORF">LF1_36900</name>
</gene>
<protein>
    <recommendedName>
        <fullName evidence="8">Transposase DDE domain protein</fullName>
    </recommendedName>
</protein>
<dbReference type="EMBL" id="VRLW01000001">
    <property type="protein sequence ID" value="KAA1258982.1"/>
    <property type="molecule type" value="Genomic_DNA"/>
</dbReference>
<keyword evidence="7" id="KW-1185">Reference proteome</keyword>
<comment type="caution">
    <text evidence="6">The sequence shown here is derived from an EMBL/GenBank/DDBJ whole genome shotgun (WGS) entry which is preliminary data.</text>
</comment>
<evidence type="ECO:0000313" key="5">
    <source>
        <dbReference type="EMBL" id="KAA1260806.1"/>
    </source>
</evidence>
<evidence type="ECO:0000259" key="3">
    <source>
        <dbReference type="Pfam" id="PF13751"/>
    </source>
</evidence>
<evidence type="ECO:0000313" key="6">
    <source>
        <dbReference type="EMBL" id="KAA1261146.1"/>
    </source>
</evidence>
<dbReference type="Pfam" id="PF13751">
    <property type="entry name" value="DDE_Tnp_1_6"/>
    <property type="match status" value="1"/>
</dbReference>
<reference evidence="6 7" key="1">
    <citation type="submission" date="2019-08" db="EMBL/GenBank/DDBJ databases">
        <title>Deep-cultivation of Planctomycetes and their phenomic and genomic characterization uncovers novel biology.</title>
        <authorList>
            <person name="Wiegand S."/>
            <person name="Jogler M."/>
            <person name="Boedeker C."/>
            <person name="Pinto D."/>
            <person name="Vollmers J."/>
            <person name="Rivas-Marin E."/>
            <person name="Kohn T."/>
            <person name="Peeters S.H."/>
            <person name="Heuer A."/>
            <person name="Rast P."/>
            <person name="Oberbeckmann S."/>
            <person name="Bunk B."/>
            <person name="Jeske O."/>
            <person name="Meyerdierks A."/>
            <person name="Storesund J.E."/>
            <person name="Kallscheuer N."/>
            <person name="Luecker S."/>
            <person name="Lage O.M."/>
            <person name="Pohl T."/>
            <person name="Merkel B.J."/>
            <person name="Hornburger P."/>
            <person name="Mueller R.-W."/>
            <person name="Bruemmer F."/>
            <person name="Labrenz M."/>
            <person name="Spormann A.M."/>
            <person name="Op Den Camp H."/>
            <person name="Overmann J."/>
            <person name="Amann R."/>
            <person name="Jetten M.S.M."/>
            <person name="Mascher T."/>
            <person name="Medema M.H."/>
            <person name="Devos D.P."/>
            <person name="Kaster A.-K."/>
            <person name="Ovreas L."/>
            <person name="Rohde M."/>
            <person name="Galperin M.Y."/>
            <person name="Jogler C."/>
        </authorList>
    </citation>
    <scope>NUCLEOTIDE SEQUENCE [LARGE SCALE GENOMIC DNA]</scope>
    <source>
        <strain evidence="6 7">LF1</strain>
    </source>
</reference>
<sequence length="524" mass="58672">MRSPLWDSFFEAKPEELDFYRRMIYDDHRLYQAIELIDFDDFLPQLNAGYSDKYGYPAIPPMIGFKLELLKYWYNLSDRQVIERAETDVAFRYFLKVPIDKAMPHSTLLTRFRGRFGEQGYRKLFQTLVRQARQKGIVKDQLRLKDATHIFANISVPSTLVLAAQIREQLIDSLQNADPEAAQGFRIATEQVRQQTKDQDDPARLLARIELLGDIVATCSDLPPEVKLSKRQKQKLDEALQLAKRLLGQHQNPKTPGKLRSASDPEAGRGKHGVYYDGYVTDIAMDPDSELITAIDVLPAGGNEAESAVRLIEQEHEHQGNQVEAISIDGAGHNGEMIRRFEGDADDPQDDGMGVTVYVPPKKDRSDVAIAASEFTVSEDGSTVTCPEGQTSSYRQESSGSTVYRFARTTCQGCPLQAACAPKLGKTPFGRSVSKGEYTDEYERIRGRAQTEAFAEVRRRHPAVERKLNECVNHHGSRRARYRGRSKVAIQQIGVAMVVNAKRMIKLLLSAASCADGSATAQTA</sequence>
<dbReference type="OrthoDB" id="106677at2"/>
<evidence type="ECO:0000256" key="1">
    <source>
        <dbReference type="SAM" id="MobiDB-lite"/>
    </source>
</evidence>
<dbReference type="RefSeq" id="WP_068260427.1">
    <property type="nucleotide sequence ID" value="NZ_LWSK01000016.1"/>
</dbReference>
<feature type="domain" description="Transposase DDE" evidence="3">
    <location>
        <begin position="385"/>
        <end position="505"/>
    </location>
</feature>
<dbReference type="InterPro" id="IPR047629">
    <property type="entry name" value="IS1182_transpos"/>
</dbReference>
<dbReference type="Pfam" id="PF05598">
    <property type="entry name" value="DUF772"/>
    <property type="match status" value="1"/>
</dbReference>
<dbReference type="EMBL" id="VRLW01000001">
    <property type="protein sequence ID" value="KAA1261146.1"/>
    <property type="molecule type" value="Genomic_DNA"/>
</dbReference>
<dbReference type="InterPro" id="IPR025668">
    <property type="entry name" value="Tnp_DDE_dom"/>
</dbReference>
<evidence type="ECO:0000313" key="4">
    <source>
        <dbReference type="EMBL" id="KAA1258982.1"/>
    </source>
</evidence>
<dbReference type="EMBL" id="VRLW01000001">
    <property type="protein sequence ID" value="KAA1260806.1"/>
    <property type="molecule type" value="Genomic_DNA"/>
</dbReference>
<feature type="region of interest" description="Disordered" evidence="1">
    <location>
        <begin position="246"/>
        <end position="270"/>
    </location>
</feature>
<name>A0A5B1CKS1_9BACT</name>